<keyword evidence="2" id="KW-1185">Reference proteome</keyword>
<comment type="caution">
    <text evidence="1">The sequence shown here is derived from an EMBL/GenBank/DDBJ whole genome shotgun (WGS) entry which is preliminary data.</text>
</comment>
<protein>
    <submittedName>
        <fullName evidence="1">Uncharacterized protein</fullName>
    </submittedName>
</protein>
<gene>
    <name evidence="1" type="ORF">Psi01_84510</name>
</gene>
<sequence>MTWRCDDSLIDVVVQWVRTSWTKQSRGGTAAASRNALAVGFELPDASHPFIHEISMREADAFRPHSSVHPLTGDVRSVRLKEADGRLLVQPLIPALFTLPPRRRRPPAIRLTLGQWLRWQLNYRFSSAAGMADWSYHLHTLNVAYGPAERDVFLGTPTRYVDERGPLR</sequence>
<organism evidence="1 2">
    <name type="scientific">Planobispora siamensis</name>
    <dbReference type="NCBI Taxonomy" id="936338"/>
    <lineage>
        <taxon>Bacteria</taxon>
        <taxon>Bacillati</taxon>
        <taxon>Actinomycetota</taxon>
        <taxon>Actinomycetes</taxon>
        <taxon>Streptosporangiales</taxon>
        <taxon>Streptosporangiaceae</taxon>
        <taxon>Planobispora</taxon>
    </lineage>
</organism>
<evidence type="ECO:0000313" key="1">
    <source>
        <dbReference type="EMBL" id="GIH97821.1"/>
    </source>
</evidence>
<dbReference type="EMBL" id="BOOJ01000103">
    <property type="protein sequence ID" value="GIH97821.1"/>
    <property type="molecule type" value="Genomic_DNA"/>
</dbReference>
<accession>A0A8J3SS18</accession>
<dbReference type="AlphaFoldDB" id="A0A8J3SS18"/>
<name>A0A8J3SS18_9ACTN</name>
<evidence type="ECO:0000313" key="2">
    <source>
        <dbReference type="Proteomes" id="UP000619788"/>
    </source>
</evidence>
<reference evidence="1 2" key="1">
    <citation type="submission" date="2021-01" db="EMBL/GenBank/DDBJ databases">
        <title>Whole genome shotgun sequence of Planobispora siamensis NBRC 107568.</title>
        <authorList>
            <person name="Komaki H."/>
            <person name="Tamura T."/>
        </authorList>
    </citation>
    <scope>NUCLEOTIDE SEQUENCE [LARGE SCALE GENOMIC DNA]</scope>
    <source>
        <strain evidence="1 2">NBRC 107568</strain>
    </source>
</reference>
<dbReference type="Proteomes" id="UP000619788">
    <property type="component" value="Unassembled WGS sequence"/>
</dbReference>
<proteinExistence type="predicted"/>